<comment type="caution">
    <text evidence="3">The sequence shown here is derived from an EMBL/GenBank/DDBJ whole genome shotgun (WGS) entry which is preliminary data.</text>
</comment>
<evidence type="ECO:0000313" key="3">
    <source>
        <dbReference type="EMBL" id="OTP27474.1"/>
    </source>
</evidence>
<accession>A0A1I4JIM8</accession>
<dbReference type="AlphaFoldDB" id="A0A1I4JIM8"/>
<gene>
    <name evidence="3" type="ORF">A5802_001209</name>
    <name evidence="2" type="ORF">EMU01_09590</name>
</gene>
<reference evidence="2 5" key="2">
    <citation type="submission" date="2019-07" db="EMBL/GenBank/DDBJ databases">
        <title>Whole genome shotgun sequence of Enterococcus mundtii NBRC 100490.</title>
        <authorList>
            <person name="Hosoyama A."/>
            <person name="Uohara A."/>
            <person name="Ohji S."/>
            <person name="Ichikawa N."/>
        </authorList>
    </citation>
    <scope>NUCLEOTIDE SEQUENCE [LARGE SCALE GENOMIC DNA]</scope>
    <source>
        <strain evidence="2 5">NBRC 100490</strain>
    </source>
</reference>
<name>A0A1I4JIM8_ENTMU</name>
<keyword evidence="1" id="KW-1133">Transmembrane helix</keyword>
<keyword evidence="1" id="KW-0812">Transmembrane</keyword>
<dbReference type="RefSeq" id="WP_071866307.1">
    <property type="nucleotide sequence ID" value="NZ_JAAAJW010000032.1"/>
</dbReference>
<evidence type="ECO:0000313" key="5">
    <source>
        <dbReference type="Proteomes" id="UP000321175"/>
    </source>
</evidence>
<keyword evidence="1" id="KW-0472">Membrane</keyword>
<dbReference type="Proteomes" id="UP000321175">
    <property type="component" value="Unassembled WGS sequence"/>
</dbReference>
<sequence>MGPIWIQRIMKAQQKYQQVMKGRYARLDPLNRLLLVLGLFFFVVRYWLPFSLGYLLFFFFIALTIARFSSKKIYVRSNENQAYLQKTVAIKSWFTKIKNKLKRQPEQQASATYTIFSCPTCQLKQRAPKGKGEIRVTCKKCGTQFTRKV</sequence>
<feature type="transmembrane region" description="Helical" evidence="1">
    <location>
        <begin position="54"/>
        <end position="70"/>
    </location>
</feature>
<dbReference type="EMBL" id="NGMS01000001">
    <property type="protein sequence ID" value="OTP27474.1"/>
    <property type="molecule type" value="Genomic_DNA"/>
</dbReference>
<evidence type="ECO:0000313" key="4">
    <source>
        <dbReference type="Proteomes" id="UP000195024"/>
    </source>
</evidence>
<evidence type="ECO:0008006" key="6">
    <source>
        <dbReference type="Google" id="ProtNLM"/>
    </source>
</evidence>
<dbReference type="EMBL" id="BJWA01000005">
    <property type="protein sequence ID" value="GEL79815.1"/>
    <property type="molecule type" value="Genomic_DNA"/>
</dbReference>
<keyword evidence="5" id="KW-1185">Reference proteome</keyword>
<dbReference type="Proteomes" id="UP000195024">
    <property type="component" value="Unassembled WGS sequence"/>
</dbReference>
<feature type="transmembrane region" description="Helical" evidence="1">
    <location>
        <begin position="30"/>
        <end position="48"/>
    </location>
</feature>
<reference evidence="3 4" key="1">
    <citation type="submission" date="2017-05" db="EMBL/GenBank/DDBJ databases">
        <title>The Genome Sequence of Enterococcus mundtii 6B1_DIV0119.</title>
        <authorList>
            <consortium name="The Broad Institute Genomics Platform"/>
            <consortium name="The Broad Institute Genomic Center for Infectious Diseases"/>
            <person name="Earl A."/>
            <person name="Manson A."/>
            <person name="Schwartman J."/>
            <person name="Gilmore M."/>
            <person name="Abouelleil A."/>
            <person name="Cao P."/>
            <person name="Chapman S."/>
            <person name="Cusick C."/>
            <person name="Shea T."/>
            <person name="Young S."/>
            <person name="Neafsey D."/>
            <person name="Nusbaum C."/>
            <person name="Birren B."/>
        </authorList>
    </citation>
    <scope>NUCLEOTIDE SEQUENCE [LARGE SCALE GENOMIC DNA]</scope>
    <source>
        <strain evidence="3 4">6B1_DIV0119</strain>
    </source>
</reference>
<organism evidence="3 4">
    <name type="scientific">Enterococcus mundtii</name>
    <dbReference type="NCBI Taxonomy" id="53346"/>
    <lineage>
        <taxon>Bacteria</taxon>
        <taxon>Bacillati</taxon>
        <taxon>Bacillota</taxon>
        <taxon>Bacilli</taxon>
        <taxon>Lactobacillales</taxon>
        <taxon>Enterococcaceae</taxon>
        <taxon>Enterococcus</taxon>
    </lineage>
</organism>
<evidence type="ECO:0000256" key="1">
    <source>
        <dbReference type="SAM" id="Phobius"/>
    </source>
</evidence>
<protein>
    <recommendedName>
        <fullName evidence="6">Zn-finger containing protein</fullName>
    </recommendedName>
</protein>
<evidence type="ECO:0000313" key="2">
    <source>
        <dbReference type="EMBL" id="GEL79815.1"/>
    </source>
</evidence>
<proteinExistence type="predicted"/>